<organism evidence="1 2">
    <name type="scientific">Solanum commersonii</name>
    <name type="common">Commerson's wild potato</name>
    <name type="synonym">Commerson's nightshade</name>
    <dbReference type="NCBI Taxonomy" id="4109"/>
    <lineage>
        <taxon>Eukaryota</taxon>
        <taxon>Viridiplantae</taxon>
        <taxon>Streptophyta</taxon>
        <taxon>Embryophyta</taxon>
        <taxon>Tracheophyta</taxon>
        <taxon>Spermatophyta</taxon>
        <taxon>Magnoliopsida</taxon>
        <taxon>eudicotyledons</taxon>
        <taxon>Gunneridae</taxon>
        <taxon>Pentapetalae</taxon>
        <taxon>asterids</taxon>
        <taxon>lamiids</taxon>
        <taxon>Solanales</taxon>
        <taxon>Solanaceae</taxon>
        <taxon>Solanoideae</taxon>
        <taxon>Solaneae</taxon>
        <taxon>Solanum</taxon>
    </lineage>
</organism>
<dbReference type="EMBL" id="JACXVP010000003">
    <property type="protein sequence ID" value="KAG5616470.1"/>
    <property type="molecule type" value="Genomic_DNA"/>
</dbReference>
<gene>
    <name evidence="1" type="ORF">H5410_016294</name>
</gene>
<evidence type="ECO:0000313" key="2">
    <source>
        <dbReference type="Proteomes" id="UP000824120"/>
    </source>
</evidence>
<dbReference type="Proteomes" id="UP000824120">
    <property type="component" value="Chromosome 3"/>
</dbReference>
<proteinExistence type="predicted"/>
<keyword evidence="2" id="KW-1185">Reference proteome</keyword>
<name>A0A9J5ZW04_SOLCO</name>
<dbReference type="OrthoDB" id="10457505at2759"/>
<dbReference type="AlphaFoldDB" id="A0A9J5ZW04"/>
<sequence length="190" mass="21707">MVELRRRLDRVLDISRASSYHNNGAAEDIIPITNKRSLFVLLYNGIHQGHVKLNCYKLNGYPPDWKFKKKTGLGVDQGGTSQMQGLQIIDKYLANQVRYEHDPDAFGRSFDHGDCGSATNNTNIGDQVRYGDLTMHLDLGVLATHPTFTQRQYQRIMHMLDKEESEAADNTVAKYSYGRYESNYSSFFCE</sequence>
<reference evidence="1 2" key="1">
    <citation type="submission" date="2020-09" db="EMBL/GenBank/DDBJ databases">
        <title>De no assembly of potato wild relative species, Solanum commersonii.</title>
        <authorList>
            <person name="Cho K."/>
        </authorList>
    </citation>
    <scope>NUCLEOTIDE SEQUENCE [LARGE SCALE GENOMIC DNA]</scope>
    <source>
        <strain evidence="1">LZ3.2</strain>
        <tissue evidence="1">Leaf</tissue>
    </source>
</reference>
<accession>A0A9J5ZW04</accession>
<protein>
    <submittedName>
        <fullName evidence="1">Uncharacterized protein</fullName>
    </submittedName>
</protein>
<comment type="caution">
    <text evidence="1">The sequence shown here is derived from an EMBL/GenBank/DDBJ whole genome shotgun (WGS) entry which is preliminary data.</text>
</comment>
<evidence type="ECO:0000313" key="1">
    <source>
        <dbReference type="EMBL" id="KAG5616470.1"/>
    </source>
</evidence>